<dbReference type="AlphaFoldDB" id="A0A9P6GP96"/>
<comment type="pathway">
    <text evidence="2">Protein modification; protein glycosylation.</text>
</comment>
<keyword evidence="8 14" id="KW-0812">Transmembrane</keyword>
<evidence type="ECO:0000256" key="11">
    <source>
        <dbReference type="ARBA" id="ARBA00023136"/>
    </source>
</evidence>
<dbReference type="PANTHER" id="PTHR12989">
    <property type="entry name" value="ALPHA-1,2-GLUCOSYLTRANSFERASE ALG10"/>
    <property type="match status" value="1"/>
</dbReference>
<feature type="transmembrane region" description="Helical" evidence="14">
    <location>
        <begin position="391"/>
        <end position="408"/>
    </location>
</feature>
<evidence type="ECO:0000313" key="16">
    <source>
        <dbReference type="Proteomes" id="UP000756921"/>
    </source>
</evidence>
<evidence type="ECO:0000313" key="15">
    <source>
        <dbReference type="EMBL" id="KAF9738615.1"/>
    </source>
</evidence>
<feature type="transmembrane region" description="Helical" evidence="14">
    <location>
        <begin position="300"/>
        <end position="324"/>
    </location>
</feature>
<organism evidence="15 16">
    <name type="scientific">Paraphaeosphaeria minitans</name>
    <dbReference type="NCBI Taxonomy" id="565426"/>
    <lineage>
        <taxon>Eukaryota</taxon>
        <taxon>Fungi</taxon>
        <taxon>Dikarya</taxon>
        <taxon>Ascomycota</taxon>
        <taxon>Pezizomycotina</taxon>
        <taxon>Dothideomycetes</taxon>
        <taxon>Pleosporomycetidae</taxon>
        <taxon>Pleosporales</taxon>
        <taxon>Massarineae</taxon>
        <taxon>Didymosphaeriaceae</taxon>
        <taxon>Paraphaeosphaeria</taxon>
    </lineage>
</organism>
<sequence>MSSLRPAWALPTALMAIANVSAIWYKLVSAQVPKPYLDEYFHVPQAQRYCGKDYTWDPKITTPPGLYFASLLIKPIAGCDISALRAVNVGAICLICVLSYQIRWLLRTPLPPRRTRKGASITPLKGNKTQSTLLDAHTALNISLFPPLFFFSGLYYTDVLSTLVVLASYYMYLIQRRTHNYLLASLTTVIVGVLALLFRQTNIFWVAVFPAGLAVVDTLMYYDEMLDASVNEAGPRHYFAFLFYLPRNVLMKPIAVIIAVFPYLILLGFFGGFVLWNGGVVLGDKSAHIATIHLPQMLYLWPYIVFFSLPLTLPSLLQPILPYLPRNLRSASKTNLTGPSSPTPTSALAALLFSTFAFAAVHFNTIIHPYTLADNRHYVFYVFRLLFRHPAVKYFAVGVYYICALLTIRSLGAPPRPSPAPVSSEKTAPKRTQKLASAQDDSVQISFVVVWAATTALSVISTPLVEPRYFIVPWVMWRLHVPTQPGRATTVRLALETAWLLAVDAGVGYMFLNRGFTWASEPGSVQRFMW</sequence>
<comment type="caution">
    <text evidence="15">The sequence shown here is derived from an EMBL/GenBank/DDBJ whole genome shotgun (WGS) entry which is preliminary data.</text>
</comment>
<feature type="transmembrane region" description="Helical" evidence="14">
    <location>
        <begin position="83"/>
        <end position="102"/>
    </location>
</feature>
<dbReference type="EMBL" id="WJXW01000003">
    <property type="protein sequence ID" value="KAF9738615.1"/>
    <property type="molecule type" value="Genomic_DNA"/>
</dbReference>
<evidence type="ECO:0000256" key="8">
    <source>
        <dbReference type="ARBA" id="ARBA00022692"/>
    </source>
</evidence>
<evidence type="ECO:0000256" key="14">
    <source>
        <dbReference type="PIRNR" id="PIRNR028810"/>
    </source>
</evidence>
<evidence type="ECO:0000256" key="12">
    <source>
        <dbReference type="ARBA" id="ARBA00044727"/>
    </source>
</evidence>
<accession>A0A9P6GP96</accession>
<evidence type="ECO:0000256" key="7">
    <source>
        <dbReference type="ARBA" id="ARBA00022679"/>
    </source>
</evidence>
<comment type="catalytic activity">
    <reaction evidence="13">
        <text>an alpha-D-Glc-(1-&gt;3)-alpha-D-Glc-(1-&gt;3)-alpha-D-Man-(1-&gt;2)-alpha-D-Man-(1-&gt;2)-alpha-D-Man-(1-&gt;3)-[alpha-D-Man-(1-&gt;2)-alpha-D-Man-(1-&gt;3)-[alpha-D-Man-(1-&gt;2)-alpha-D-Man-(1-&gt;6)]-alpha-D-Man-(1-&gt;6)]-beta-D-Man-(1-&gt;4)-beta-D-GlcNAc-(1-&gt;4)-alpha-D-GlcNAc-diphospho-di-trans,poly-cis-dolichol + a di-trans,poly-cis-dolichyl beta-D-glucosyl phosphate = a alpha-D-Glc-(1-&gt;2)-alpha-D-Glc-(1-&gt;3)-alpha-D-Glc-(1-&gt;3)-alpha-D-Man-(1-&gt;2)-alpha-D-Man-(1-&gt;2)-alpha-D-Man-(1-&gt;3)-[alpha-D-Man-(1-&gt;2)-alpha-D-Man-(1-&gt;3)-[alpha-D-Man-(1-&gt;2)-alpha-D-Man-(1-&gt;6)]-alpha-D-Man-(1-&gt;6)]-beta-D-Man-(1-&gt;4)-beta-D-GlcNAc-(1-&gt;4)-alpha-D-GlcNAc-diphospho-di-trans,poly-cis-dolichol + a di-trans,poly-cis-dolichyl phosphate + H(+)</text>
        <dbReference type="Rhea" id="RHEA:29543"/>
        <dbReference type="Rhea" id="RHEA-COMP:19498"/>
        <dbReference type="Rhea" id="RHEA-COMP:19502"/>
        <dbReference type="Rhea" id="RHEA-COMP:19512"/>
        <dbReference type="Rhea" id="RHEA-COMP:19522"/>
        <dbReference type="ChEBI" id="CHEBI:15378"/>
        <dbReference type="ChEBI" id="CHEBI:57525"/>
        <dbReference type="ChEBI" id="CHEBI:57683"/>
        <dbReference type="ChEBI" id="CHEBI:132522"/>
        <dbReference type="ChEBI" id="CHEBI:132523"/>
        <dbReference type="EC" id="2.4.1.256"/>
    </reaction>
    <physiologicalReaction direction="left-to-right" evidence="13">
        <dbReference type="Rhea" id="RHEA:29544"/>
    </physiologicalReaction>
</comment>
<keyword evidence="11 14" id="KW-0472">Membrane</keyword>
<dbReference type="OrthoDB" id="4769at2759"/>
<keyword evidence="7" id="KW-0808">Transferase</keyword>
<comment type="subcellular location">
    <subcellularLocation>
        <location evidence="1">Endoplasmic reticulum membrane</location>
        <topology evidence="1">Multi-pass membrane protein</topology>
    </subcellularLocation>
</comment>
<feature type="transmembrane region" description="Helical" evidence="14">
    <location>
        <begin position="6"/>
        <end position="25"/>
    </location>
</feature>
<name>A0A9P6GP96_9PLEO</name>
<comment type="similarity">
    <text evidence="3 14">Belongs to the ALG10 glucosyltransferase family.</text>
</comment>
<dbReference type="GO" id="GO:0006488">
    <property type="term" value="P:dolichol-linked oligosaccharide biosynthetic process"/>
    <property type="evidence" value="ECO:0007669"/>
    <property type="project" value="UniProtKB-UniRule"/>
</dbReference>
<keyword evidence="9" id="KW-0256">Endoplasmic reticulum</keyword>
<feature type="transmembrane region" description="Helical" evidence="14">
    <location>
        <begin position="345"/>
        <end position="371"/>
    </location>
</feature>
<evidence type="ECO:0000256" key="6">
    <source>
        <dbReference type="ARBA" id="ARBA00022676"/>
    </source>
</evidence>
<dbReference type="InterPro" id="IPR016900">
    <property type="entry name" value="Alg10"/>
</dbReference>
<gene>
    <name evidence="15" type="ORF">PMIN01_03898</name>
</gene>
<dbReference type="PIRSF" id="PIRSF028810">
    <property type="entry name" value="Alpha1_2_glucosyltferase_Alg10"/>
    <property type="match status" value="1"/>
</dbReference>
<feature type="transmembrane region" description="Helical" evidence="14">
    <location>
        <begin position="153"/>
        <end position="174"/>
    </location>
</feature>
<feature type="transmembrane region" description="Helical" evidence="14">
    <location>
        <begin position="254"/>
        <end position="276"/>
    </location>
</feature>
<keyword evidence="16" id="KW-1185">Reference proteome</keyword>
<evidence type="ECO:0000256" key="1">
    <source>
        <dbReference type="ARBA" id="ARBA00004477"/>
    </source>
</evidence>
<proteinExistence type="inferred from homology"/>
<evidence type="ECO:0000256" key="9">
    <source>
        <dbReference type="ARBA" id="ARBA00022824"/>
    </source>
</evidence>
<dbReference type="Pfam" id="PF04922">
    <property type="entry name" value="DIE2_ALG10"/>
    <property type="match status" value="1"/>
</dbReference>
<keyword evidence="10 14" id="KW-1133">Transmembrane helix</keyword>
<dbReference type="Proteomes" id="UP000756921">
    <property type="component" value="Unassembled WGS sequence"/>
</dbReference>
<evidence type="ECO:0000256" key="5">
    <source>
        <dbReference type="ARBA" id="ARBA00018512"/>
    </source>
</evidence>
<dbReference type="GO" id="GO:0106073">
    <property type="term" value="F:dolichyl pyrophosphate Glc2Man9GlcNAc2 alpha-1,2-glucosyltransferase activity"/>
    <property type="evidence" value="ECO:0007669"/>
    <property type="project" value="UniProtKB-UniRule"/>
</dbReference>
<reference evidence="15" key="1">
    <citation type="journal article" date="2020" name="Mol. Plant Microbe Interact.">
        <title>Genome Sequence of the Biocontrol Agent Coniothyrium minitans strain Conio (IMI 134523).</title>
        <authorList>
            <person name="Patel D."/>
            <person name="Shittu T.A."/>
            <person name="Baroncelli R."/>
            <person name="Muthumeenakshi S."/>
            <person name="Osborne T.H."/>
            <person name="Janganan T.K."/>
            <person name="Sreenivasaprasad S."/>
        </authorList>
    </citation>
    <scope>NUCLEOTIDE SEQUENCE</scope>
    <source>
        <strain evidence="15">Conio</strain>
    </source>
</reference>
<dbReference type="GO" id="GO:0005789">
    <property type="term" value="C:endoplasmic reticulum membrane"/>
    <property type="evidence" value="ECO:0007669"/>
    <property type="project" value="UniProtKB-SubCell"/>
</dbReference>
<evidence type="ECO:0000256" key="4">
    <source>
        <dbReference type="ARBA" id="ARBA00011967"/>
    </source>
</evidence>
<feature type="transmembrane region" description="Helical" evidence="14">
    <location>
        <begin position="181"/>
        <end position="198"/>
    </location>
</feature>
<evidence type="ECO:0000256" key="2">
    <source>
        <dbReference type="ARBA" id="ARBA00004922"/>
    </source>
</evidence>
<protein>
    <recommendedName>
        <fullName evidence="5 14">Dol-P-Glc:Glc(2)Man(9)GlcNAc(2)-PP-Dol alpha-1,2-glucosyltransferase</fullName>
        <ecNumber evidence="4 14">2.4.1.256</ecNumber>
    </recommendedName>
</protein>
<comment type="caution">
    <text evidence="14">Lacks conserved residue(s) required for the propagation of feature annotation.</text>
</comment>
<dbReference type="PANTHER" id="PTHR12989:SF10">
    <property type="entry name" value="DOL-P-GLC:GLC(2)MAN(9)GLCNAC(2)-PP-DOL ALPHA-1,2-GLUCOSYLTRANSFERASE-RELATED"/>
    <property type="match status" value="1"/>
</dbReference>
<feature type="transmembrane region" description="Helical" evidence="14">
    <location>
        <begin position="204"/>
        <end position="222"/>
    </location>
</feature>
<comment type="function">
    <text evidence="12">Dol-P-Glc:Glc(2)Man(9)GlcNAc(2)-PP-Dol alpha-1,2-glucosyltransferase that operates in the biosynthetic pathway of dolichol-linked oligosaccharides, the glycan precursors employed in protein asparagine (N)-glycosylation. The assembly of dolichol-linked oligosaccharides begins on the cytosolic side of the endoplasmic reticulum membrane and finishes in its lumen. The sequential addition of sugars to dolichol pyrophosphate produces dolichol-linked oligosaccharides containing fourteen sugars, including two GlcNAcs, nine mannoses and three glucoses. Once assembled, the oligosaccharide is transferred from the lipid to nascent proteins by oligosaccharyltransferases. In the lumen of the endoplasmic reticulum, adds the third and last glucose residue from dolichyl phosphate glucose (Dol-P-Glc) onto the lipid-linked oligosaccharide intermediate Glc(2)Man(9)GlcNAc(2)-PP-Dol to produce Glc(3)Man(9)GlcNAc(2)-PP-Dol.</text>
</comment>
<dbReference type="EC" id="2.4.1.256" evidence="4 14"/>
<keyword evidence="6 14" id="KW-0328">Glycosyltransferase</keyword>
<evidence type="ECO:0000256" key="10">
    <source>
        <dbReference type="ARBA" id="ARBA00022989"/>
    </source>
</evidence>
<evidence type="ECO:0000256" key="13">
    <source>
        <dbReference type="ARBA" id="ARBA00048064"/>
    </source>
</evidence>
<evidence type="ECO:0000256" key="3">
    <source>
        <dbReference type="ARBA" id="ARBA00010600"/>
    </source>
</evidence>